<accession>A0A0A9H6X0</accession>
<dbReference type="EMBL" id="GBRH01166352">
    <property type="protein sequence ID" value="JAE31544.1"/>
    <property type="molecule type" value="Transcribed_RNA"/>
</dbReference>
<sequence>MYIAASATNWSLACHYISHIRGSMWRTPAVCCANIKWHLHSL</sequence>
<evidence type="ECO:0000313" key="1">
    <source>
        <dbReference type="EMBL" id="JAE31544.1"/>
    </source>
</evidence>
<protein>
    <submittedName>
        <fullName evidence="1">Uncharacterized protein</fullName>
    </submittedName>
</protein>
<reference evidence="1" key="2">
    <citation type="journal article" date="2015" name="Data Brief">
        <title>Shoot transcriptome of the giant reed, Arundo donax.</title>
        <authorList>
            <person name="Barrero R.A."/>
            <person name="Guerrero F.D."/>
            <person name="Moolhuijzen P."/>
            <person name="Goolsby J.A."/>
            <person name="Tidwell J."/>
            <person name="Bellgard S.E."/>
            <person name="Bellgard M.I."/>
        </authorList>
    </citation>
    <scope>NUCLEOTIDE SEQUENCE</scope>
    <source>
        <tissue evidence="1">Shoot tissue taken approximately 20 cm above the soil surface</tissue>
    </source>
</reference>
<dbReference type="AlphaFoldDB" id="A0A0A9H6X0"/>
<organism evidence="1">
    <name type="scientific">Arundo donax</name>
    <name type="common">Giant reed</name>
    <name type="synonym">Donax arundinaceus</name>
    <dbReference type="NCBI Taxonomy" id="35708"/>
    <lineage>
        <taxon>Eukaryota</taxon>
        <taxon>Viridiplantae</taxon>
        <taxon>Streptophyta</taxon>
        <taxon>Embryophyta</taxon>
        <taxon>Tracheophyta</taxon>
        <taxon>Spermatophyta</taxon>
        <taxon>Magnoliopsida</taxon>
        <taxon>Liliopsida</taxon>
        <taxon>Poales</taxon>
        <taxon>Poaceae</taxon>
        <taxon>PACMAD clade</taxon>
        <taxon>Arundinoideae</taxon>
        <taxon>Arundineae</taxon>
        <taxon>Arundo</taxon>
    </lineage>
</organism>
<name>A0A0A9H6X0_ARUDO</name>
<proteinExistence type="predicted"/>
<reference evidence="1" key="1">
    <citation type="submission" date="2014-09" db="EMBL/GenBank/DDBJ databases">
        <authorList>
            <person name="Magalhaes I.L.F."/>
            <person name="Oliveira U."/>
            <person name="Santos F.R."/>
            <person name="Vidigal T.H.D.A."/>
            <person name="Brescovit A.D."/>
            <person name="Santos A.J."/>
        </authorList>
    </citation>
    <scope>NUCLEOTIDE SEQUENCE</scope>
    <source>
        <tissue evidence="1">Shoot tissue taken approximately 20 cm above the soil surface</tissue>
    </source>
</reference>